<proteinExistence type="predicted"/>
<dbReference type="Gene3D" id="1.10.8.60">
    <property type="match status" value="1"/>
</dbReference>
<reference evidence="4 5" key="1">
    <citation type="submission" date="2016-04" db="EMBL/GenBank/DDBJ databases">
        <title>First whole genome shotgun sequence of the bacterium Enteractinococcus sp. strain UASWS1574.</title>
        <authorList>
            <person name="Crovadore J."/>
            <person name="Chablais R."/>
            <person name="Lefort F."/>
        </authorList>
    </citation>
    <scope>NUCLEOTIDE SEQUENCE [LARGE SCALE GENOMIC DNA]</scope>
    <source>
        <strain evidence="4 5">UASWS1574</strain>
    </source>
</reference>
<keyword evidence="1" id="KW-0547">Nucleotide-binding</keyword>
<organism evidence="4 5">
    <name type="scientific">Enteractinococcus helveticum</name>
    <dbReference type="NCBI Taxonomy" id="1837282"/>
    <lineage>
        <taxon>Bacteria</taxon>
        <taxon>Bacillati</taxon>
        <taxon>Actinomycetota</taxon>
        <taxon>Actinomycetes</taxon>
        <taxon>Micrococcales</taxon>
        <taxon>Micrococcaceae</taxon>
    </lineage>
</organism>
<comment type="caution">
    <text evidence="4">The sequence shown here is derived from an EMBL/GenBank/DDBJ whole genome shotgun (WGS) entry which is preliminary data.</text>
</comment>
<dbReference type="Pfam" id="PF10431">
    <property type="entry name" value="ClpB_D2-small"/>
    <property type="match status" value="1"/>
</dbReference>
<dbReference type="GO" id="GO:0016887">
    <property type="term" value="F:ATP hydrolysis activity"/>
    <property type="evidence" value="ECO:0007669"/>
    <property type="project" value="TreeGrafter"/>
</dbReference>
<sequence>MSIASGDADAAQRDVNHKVMARFRECMRPAFLNRIDGTVLFTARSREQLHRIVALQLRDSQDRLDAQGVKLEIHEPAMEWIAEAGSRLHDCRRLPAAGLTGNTDGAVTVVSVDAPSFGLGW</sequence>
<gene>
    <name evidence="4" type="ORF">A6F49_16660</name>
</gene>
<keyword evidence="5" id="KW-1185">Reference proteome</keyword>
<dbReference type="InterPro" id="IPR019489">
    <property type="entry name" value="Clp_ATPase_C"/>
</dbReference>
<dbReference type="GO" id="GO:0005737">
    <property type="term" value="C:cytoplasm"/>
    <property type="evidence" value="ECO:0007669"/>
    <property type="project" value="TreeGrafter"/>
</dbReference>
<dbReference type="SUPFAM" id="SSF52540">
    <property type="entry name" value="P-loop containing nucleoside triphosphate hydrolases"/>
    <property type="match status" value="1"/>
</dbReference>
<dbReference type="GO" id="GO:0034605">
    <property type="term" value="P:cellular response to heat"/>
    <property type="evidence" value="ECO:0007669"/>
    <property type="project" value="TreeGrafter"/>
</dbReference>
<feature type="domain" description="Clp ATPase C-terminal" evidence="3">
    <location>
        <begin position="45"/>
        <end position="86"/>
    </location>
</feature>
<protein>
    <recommendedName>
        <fullName evidence="3">Clp ATPase C-terminal domain-containing protein</fullName>
    </recommendedName>
</protein>
<dbReference type="Proteomes" id="UP000078292">
    <property type="component" value="Unassembled WGS sequence"/>
</dbReference>
<dbReference type="PANTHER" id="PTHR11638">
    <property type="entry name" value="ATP-DEPENDENT CLP PROTEASE"/>
    <property type="match status" value="1"/>
</dbReference>
<keyword evidence="2" id="KW-0067">ATP-binding</keyword>
<accession>A0A1B7LWR1</accession>
<evidence type="ECO:0000256" key="2">
    <source>
        <dbReference type="ARBA" id="ARBA00022840"/>
    </source>
</evidence>
<dbReference type="EMBL" id="LXEY01000022">
    <property type="protein sequence ID" value="OAV59471.1"/>
    <property type="molecule type" value="Genomic_DNA"/>
</dbReference>
<dbReference type="InterPro" id="IPR050130">
    <property type="entry name" value="ClpA_ClpB"/>
</dbReference>
<dbReference type="InterPro" id="IPR027417">
    <property type="entry name" value="P-loop_NTPase"/>
</dbReference>
<dbReference type="GO" id="GO:0005524">
    <property type="term" value="F:ATP binding"/>
    <property type="evidence" value="ECO:0007669"/>
    <property type="project" value="UniProtKB-KW"/>
</dbReference>
<dbReference type="AlphaFoldDB" id="A0A1B7LWR1"/>
<evidence type="ECO:0000313" key="5">
    <source>
        <dbReference type="Proteomes" id="UP000078292"/>
    </source>
</evidence>
<evidence type="ECO:0000313" key="4">
    <source>
        <dbReference type="EMBL" id="OAV59471.1"/>
    </source>
</evidence>
<evidence type="ECO:0000256" key="1">
    <source>
        <dbReference type="ARBA" id="ARBA00022741"/>
    </source>
</evidence>
<evidence type="ECO:0000259" key="3">
    <source>
        <dbReference type="Pfam" id="PF10431"/>
    </source>
</evidence>
<dbReference type="PANTHER" id="PTHR11638:SF18">
    <property type="entry name" value="HEAT SHOCK PROTEIN 104"/>
    <property type="match status" value="1"/>
</dbReference>
<dbReference type="STRING" id="1837282.A6F49_16660"/>
<name>A0A1B7LWR1_9MICC</name>